<evidence type="ECO:0000313" key="1">
    <source>
        <dbReference type="EMBL" id="QHS99642.1"/>
    </source>
</evidence>
<dbReference type="AlphaFoldDB" id="A0A6C0C5P6"/>
<reference evidence="1" key="1">
    <citation type="journal article" date="2020" name="Nature">
        <title>Giant virus diversity and host interactions through global metagenomics.</title>
        <authorList>
            <person name="Schulz F."/>
            <person name="Roux S."/>
            <person name="Paez-Espino D."/>
            <person name="Jungbluth S."/>
            <person name="Walsh D.A."/>
            <person name="Denef V.J."/>
            <person name="McMahon K.D."/>
            <person name="Konstantinidis K.T."/>
            <person name="Eloe-Fadrosh E.A."/>
            <person name="Kyrpides N.C."/>
            <person name="Woyke T."/>
        </authorList>
    </citation>
    <scope>NUCLEOTIDE SEQUENCE</scope>
    <source>
        <strain evidence="1">GVMAG-M-3300020187-37</strain>
    </source>
</reference>
<protein>
    <submittedName>
        <fullName evidence="1">Uncharacterized protein</fullName>
    </submittedName>
</protein>
<proteinExistence type="predicted"/>
<dbReference type="EMBL" id="MN739345">
    <property type="protein sequence ID" value="QHS99642.1"/>
    <property type="molecule type" value="Genomic_DNA"/>
</dbReference>
<name>A0A6C0C5P6_9ZZZZ</name>
<sequence>MSKIKNISYDLYNIENIKYSKYLIKDCSAKKKEFILDKSKEPAINIKNIGYISLYYNQNPLIYITTPVMVCLFGMKNQIMSLQFTNLKTDKEMESFFNFIKNIELNNMINLGITDEEDADKYNSQIRYDKDGKYDPNLIVKVPFVKNCYDVDIYSDDYDTCNIKNLNNFTKMKCDIYIDKIWKFNEQFICKWKAKVIYLV</sequence>
<organism evidence="1">
    <name type="scientific">viral metagenome</name>
    <dbReference type="NCBI Taxonomy" id="1070528"/>
    <lineage>
        <taxon>unclassified sequences</taxon>
        <taxon>metagenomes</taxon>
        <taxon>organismal metagenomes</taxon>
    </lineage>
</organism>
<accession>A0A6C0C5P6</accession>